<protein>
    <recommendedName>
        <fullName evidence="2">PiggyBac transposable element-derived protein 4 C-terminal zinc-finger domain-containing protein</fullName>
    </recommendedName>
</protein>
<dbReference type="OrthoDB" id="10357291at2759"/>
<sequence length="676" mass="76647">MEVDMDKQNYLATAEGDANTMKSGYPISSGERFTLNLPNMARPPPPFPILPNVTRPPPPYPLSLESSPNFMEFQSRPRYLQSPSSIAHGKPDPMVAPDSAGSSAPVVVKKKAIVLKGIDDLPGHKIVPNDIKNGARCTYCQVHRIKTPSGWRVKTNYKCETCDVALCASETESPNQVGDSITSLHEAEFMKFINPYDVLSEPKLELKPEEALAINRLPFDKSKREVQQNPEKSFVMMDLASPHLGAIGSESNRYTFPFNKHNLPPGHHLISIPGNKKKECKYCQRHKIKTKSGYAVQTQYKCETCDVALCSGGYTDRNCKSHELFSEREGHSGGVPVPMGEISKHSLVPIIGSRGYPMQKECRYCQRYKIKSKSGNRLRTNFKCATCRTYLFLPRNRERSHFNICSPVPIGDMSKHPVPIGDMSKHPMVPIIRIKRIQKDCKYCQVHKLKSKSGLRFKTNFKCATCDIALCSDLIPFQQDLGNNPLGQHYYSDNKGRDYFISMSHRNTMANRKCNIEGHPVVPIGENNMQRDCKYCQKYRIKTKRGWNVKTKFKCETCNVNLCSGSTMYNYMPGNTGRPDNVGRPPPIEDVPGHPVAIVGGNYKQRECRYCRFTGNRTKSGWRVKTNYKCATCDIPLCTKELTNRNCFTSYHHEFVFKDQQSELRQPYRGSQEDNY</sequence>
<feature type="region of interest" description="Disordered" evidence="1">
    <location>
        <begin position="81"/>
        <end position="101"/>
    </location>
</feature>
<comment type="caution">
    <text evidence="3">The sequence shown here is derived from an EMBL/GenBank/DDBJ whole genome shotgun (WGS) entry which is preliminary data.</text>
</comment>
<evidence type="ECO:0000313" key="3">
    <source>
        <dbReference type="EMBL" id="CAG2245803.1"/>
    </source>
</evidence>
<keyword evidence="4" id="KW-1185">Reference proteome</keyword>
<dbReference type="EMBL" id="CAJPWZ010002786">
    <property type="protein sequence ID" value="CAG2245803.1"/>
    <property type="molecule type" value="Genomic_DNA"/>
</dbReference>
<accession>A0A8S3UHJ7</accession>
<evidence type="ECO:0000256" key="1">
    <source>
        <dbReference type="SAM" id="MobiDB-lite"/>
    </source>
</evidence>
<dbReference type="InterPro" id="IPR032718">
    <property type="entry name" value="PGBD4_Znf_C"/>
</dbReference>
<dbReference type="Proteomes" id="UP000683360">
    <property type="component" value="Unassembled WGS sequence"/>
</dbReference>
<name>A0A8S3UHJ7_MYTED</name>
<feature type="domain" description="PiggyBac transposable element-derived protein 4 C-terminal zinc-finger" evidence="2">
    <location>
        <begin position="601"/>
        <end position="652"/>
    </location>
</feature>
<dbReference type="AlphaFoldDB" id="A0A8S3UHJ7"/>
<organism evidence="3 4">
    <name type="scientific">Mytilus edulis</name>
    <name type="common">Blue mussel</name>
    <dbReference type="NCBI Taxonomy" id="6550"/>
    <lineage>
        <taxon>Eukaryota</taxon>
        <taxon>Metazoa</taxon>
        <taxon>Spiralia</taxon>
        <taxon>Lophotrochozoa</taxon>
        <taxon>Mollusca</taxon>
        <taxon>Bivalvia</taxon>
        <taxon>Autobranchia</taxon>
        <taxon>Pteriomorphia</taxon>
        <taxon>Mytilida</taxon>
        <taxon>Mytiloidea</taxon>
        <taxon>Mytilidae</taxon>
        <taxon>Mytilinae</taxon>
        <taxon>Mytilus</taxon>
    </lineage>
</organism>
<proteinExistence type="predicted"/>
<reference evidence="3" key="1">
    <citation type="submission" date="2021-03" db="EMBL/GenBank/DDBJ databases">
        <authorList>
            <person name="Bekaert M."/>
        </authorList>
    </citation>
    <scope>NUCLEOTIDE SEQUENCE</scope>
</reference>
<evidence type="ECO:0000313" key="4">
    <source>
        <dbReference type="Proteomes" id="UP000683360"/>
    </source>
</evidence>
<dbReference type="Pfam" id="PF13842">
    <property type="entry name" value="zf-Tnp_2"/>
    <property type="match status" value="1"/>
</dbReference>
<gene>
    <name evidence="3" type="ORF">MEDL_57793</name>
</gene>
<evidence type="ECO:0000259" key="2">
    <source>
        <dbReference type="Pfam" id="PF13842"/>
    </source>
</evidence>